<evidence type="ECO:0000313" key="6">
    <source>
        <dbReference type="EMBL" id="SFD79911.1"/>
    </source>
</evidence>
<dbReference type="Gene3D" id="1.10.10.10">
    <property type="entry name" value="Winged helix-like DNA-binding domain superfamily/Winged helix DNA-binding domain"/>
    <property type="match status" value="1"/>
</dbReference>
<evidence type="ECO:0000256" key="1">
    <source>
        <dbReference type="ARBA" id="ARBA00009437"/>
    </source>
</evidence>
<gene>
    <name evidence="6" type="ORF">SAMN04515678_10390</name>
</gene>
<dbReference type="SUPFAM" id="SSF53850">
    <property type="entry name" value="Periplasmic binding protein-like II"/>
    <property type="match status" value="1"/>
</dbReference>
<dbReference type="RefSeq" id="WP_149755008.1">
    <property type="nucleotide sequence ID" value="NZ_FOMS01000003.1"/>
</dbReference>
<dbReference type="GO" id="GO:0010628">
    <property type="term" value="P:positive regulation of gene expression"/>
    <property type="evidence" value="ECO:0007669"/>
    <property type="project" value="TreeGrafter"/>
</dbReference>
<comment type="similarity">
    <text evidence="1">Belongs to the LysR transcriptional regulatory family.</text>
</comment>
<dbReference type="InterPro" id="IPR036388">
    <property type="entry name" value="WH-like_DNA-bd_sf"/>
</dbReference>
<dbReference type="PANTHER" id="PTHR30427">
    <property type="entry name" value="TRANSCRIPTIONAL ACTIVATOR PROTEIN LYSR"/>
    <property type="match status" value="1"/>
</dbReference>
<dbReference type="Pfam" id="PF00126">
    <property type="entry name" value="HTH_1"/>
    <property type="match status" value="1"/>
</dbReference>
<organism evidence="6 7">
    <name type="scientific">Roseivivax sediminis</name>
    <dbReference type="NCBI Taxonomy" id="936889"/>
    <lineage>
        <taxon>Bacteria</taxon>
        <taxon>Pseudomonadati</taxon>
        <taxon>Pseudomonadota</taxon>
        <taxon>Alphaproteobacteria</taxon>
        <taxon>Rhodobacterales</taxon>
        <taxon>Roseobacteraceae</taxon>
        <taxon>Roseivivax</taxon>
    </lineage>
</organism>
<dbReference type="OrthoDB" id="9803735at2"/>
<sequence>MKIRELEAFDAYMKLGTMKAASEELGISQPMISRLLSKLEIRVKFALFDKKRNQLKPTPEAHLYHQSVARLISQVRENEQDAAAIANNQLGNVIIAAQPTFVDTLLLDALRSFNVKHPGIGIKVLDVGMRELLRTIDKNYCDVALGITLESGNYSAKVRPLGRCEARCIMHEDHPLAREELISAEMLRGQDFIDLMPESPLRKRVDELVQTESADRRTVAEMGTMRGVCALVDRGMGVAVVDPFAELLLRGTSVVSKRLTPLIEWEVVFLTPDNVPTSRVAEALFSEIEAEVDRLKGMGILKKDRASPGL</sequence>
<dbReference type="SUPFAM" id="SSF46785">
    <property type="entry name" value="Winged helix' DNA-binding domain"/>
    <property type="match status" value="1"/>
</dbReference>
<evidence type="ECO:0000256" key="2">
    <source>
        <dbReference type="ARBA" id="ARBA00023015"/>
    </source>
</evidence>
<dbReference type="InterPro" id="IPR005119">
    <property type="entry name" value="LysR_subst-bd"/>
</dbReference>
<keyword evidence="2" id="KW-0805">Transcription regulation</keyword>
<name>A0A1I1V9Y8_9RHOB</name>
<dbReference type="PROSITE" id="PS50931">
    <property type="entry name" value="HTH_LYSR"/>
    <property type="match status" value="1"/>
</dbReference>
<dbReference type="AlphaFoldDB" id="A0A1I1V9Y8"/>
<accession>A0A1I1V9Y8</accession>
<evidence type="ECO:0000259" key="5">
    <source>
        <dbReference type="PROSITE" id="PS50931"/>
    </source>
</evidence>
<dbReference type="GO" id="GO:0043565">
    <property type="term" value="F:sequence-specific DNA binding"/>
    <property type="evidence" value="ECO:0007669"/>
    <property type="project" value="TreeGrafter"/>
</dbReference>
<dbReference type="InterPro" id="IPR036390">
    <property type="entry name" value="WH_DNA-bd_sf"/>
</dbReference>
<keyword evidence="3 6" id="KW-0238">DNA-binding</keyword>
<evidence type="ECO:0000313" key="7">
    <source>
        <dbReference type="Proteomes" id="UP000325289"/>
    </source>
</evidence>
<keyword evidence="7" id="KW-1185">Reference proteome</keyword>
<dbReference type="Pfam" id="PF03466">
    <property type="entry name" value="LysR_substrate"/>
    <property type="match status" value="1"/>
</dbReference>
<protein>
    <submittedName>
        <fullName evidence="6">DNA-binding transcriptional regulator, LysR family</fullName>
    </submittedName>
</protein>
<evidence type="ECO:0000256" key="4">
    <source>
        <dbReference type="ARBA" id="ARBA00023163"/>
    </source>
</evidence>
<dbReference type="InterPro" id="IPR000847">
    <property type="entry name" value="LysR_HTH_N"/>
</dbReference>
<proteinExistence type="inferred from homology"/>
<reference evidence="6 7" key="1">
    <citation type="submission" date="2016-10" db="EMBL/GenBank/DDBJ databases">
        <authorList>
            <person name="Varghese N."/>
            <person name="Submissions S."/>
        </authorList>
    </citation>
    <scope>NUCLEOTIDE SEQUENCE [LARGE SCALE GENOMIC DNA]</scope>
    <source>
        <strain evidence="7">YIM D21,KCTC 23444,ACCC 10710</strain>
    </source>
</reference>
<keyword evidence="4" id="KW-0804">Transcription</keyword>
<dbReference type="Proteomes" id="UP000325289">
    <property type="component" value="Unassembled WGS sequence"/>
</dbReference>
<dbReference type="EMBL" id="FOMS01000003">
    <property type="protein sequence ID" value="SFD79911.1"/>
    <property type="molecule type" value="Genomic_DNA"/>
</dbReference>
<feature type="domain" description="HTH lysR-type" evidence="5">
    <location>
        <begin position="1"/>
        <end position="58"/>
    </location>
</feature>
<dbReference type="GO" id="GO:0003700">
    <property type="term" value="F:DNA-binding transcription factor activity"/>
    <property type="evidence" value="ECO:0007669"/>
    <property type="project" value="InterPro"/>
</dbReference>
<evidence type="ECO:0000256" key="3">
    <source>
        <dbReference type="ARBA" id="ARBA00023125"/>
    </source>
</evidence>
<dbReference type="Gene3D" id="3.40.190.290">
    <property type="match status" value="1"/>
</dbReference>
<dbReference type="PANTHER" id="PTHR30427:SF1">
    <property type="entry name" value="TRANSCRIPTIONAL ACTIVATOR PROTEIN LYSR"/>
    <property type="match status" value="1"/>
</dbReference>